<dbReference type="Pfam" id="PF01627">
    <property type="entry name" value="Hpt"/>
    <property type="match status" value="2"/>
</dbReference>
<dbReference type="EMBL" id="CP025958">
    <property type="protein sequence ID" value="AWM35657.1"/>
    <property type="molecule type" value="Genomic_DNA"/>
</dbReference>
<evidence type="ECO:0000259" key="9">
    <source>
        <dbReference type="PROSITE" id="PS50109"/>
    </source>
</evidence>
<dbReference type="InterPro" id="IPR036097">
    <property type="entry name" value="HisK_dim/P_sf"/>
</dbReference>
<feature type="compositionally biased region" description="Low complexity" evidence="8">
    <location>
        <begin position="165"/>
        <end position="179"/>
    </location>
</feature>
<evidence type="ECO:0000256" key="2">
    <source>
        <dbReference type="ARBA" id="ARBA00012438"/>
    </source>
</evidence>
<organism evidence="13 14">
    <name type="scientific">Gemmata obscuriglobus</name>
    <dbReference type="NCBI Taxonomy" id="114"/>
    <lineage>
        <taxon>Bacteria</taxon>
        <taxon>Pseudomonadati</taxon>
        <taxon>Planctomycetota</taxon>
        <taxon>Planctomycetia</taxon>
        <taxon>Gemmatales</taxon>
        <taxon>Gemmataceae</taxon>
        <taxon>Gemmata</taxon>
    </lineage>
</organism>
<dbReference type="SMART" id="SM01231">
    <property type="entry name" value="H-kinase_dim"/>
    <property type="match status" value="1"/>
</dbReference>
<keyword evidence="5" id="KW-0418">Kinase</keyword>
<dbReference type="PANTHER" id="PTHR43395">
    <property type="entry name" value="SENSOR HISTIDINE KINASE CHEA"/>
    <property type="match status" value="1"/>
</dbReference>
<dbReference type="Pfam" id="PF00072">
    <property type="entry name" value="Response_reg"/>
    <property type="match status" value="1"/>
</dbReference>
<sequence>MSQLNRELILGFVAEAAGYLPAIRAGVATLRAGPGDPEVLHEAYRCVHIIKGASSMVGLAELSHFAFALEEVVELLMHEPDEATPELLDGIEGSIAHIEAYLAGARGGADRQPELAAAALGHAQQLRSRTRSGPPAPPPAAPAADGRTGDEGRGPDRPAVPPEGAPAGPGAAPPWAEGALDPPDFETAPGPAPDVPDFGAPPAGADLAPPDFAALGPGADLAPPDFGAAAPVVKPAPAPEPRGAGRAGITPELMAVFRAESEDHIRTLVTLLPEAREDPADGERWQAIRRAAHSLKGTAGLVGLHQVTQLAHRMEDLLDLYYEGARVATAGEVELLIAGADLIAESVEGAGAPSGFADLHARLTAALGAAAPPPAAPAPAADAEAAEPEPEPEPAVAAQEAREAAEAYVRVPIRRLDELAKLIGELVITRTALEQRVTEFARLLGEARPATARLGRVTDRLSIGYEASALAGSRAGGGGGYGDGYGDGDGFDALELDRYTEFHLLTRELAETSTDVQTVFGEFGHLLSEFDGQLTRQARLTSETEDKLMRLRMVPLATAAAKLHRAVRTAARTANKPAELVLEGERTGLDKTVLEALADPLMHLLRNAVDHGLEPAEVRLALGKPAAGRITLRAAHEGNNVALTVADDGRGIDFERVREALVRRELVTAEEAAALTEEQLPEYLFRPGFSTREEVSELSGRGVGLDVVKTKVEALKGTVAVASAFGRGTTFTIRIPMTLAVIRGLLVRAAGQTYALPLEAVEHIMRARDEDVDRVGRAPVLRLGAAVVPLVPLARALGLRGADEEAAPRSPVVVLNVAGRRAALAVDQLVGGREVVVKSLGQQLRRLPGVSGATLLGDGSVVLILSPADLVRGGAAPAARGAGGPAPAAAPGKAGLTVLVVDDSPSVRRVVSGLLGGAGWQVAVAKDGLEALELLQRGGALPDVVLTDVEMPRMDGYELLAAVRADAHLARLPVAVLTSRAADKHRRKALALGASAYVVKPYQDQNLLDILRQVSRSAAAPGARP</sequence>
<evidence type="ECO:0000256" key="3">
    <source>
        <dbReference type="ARBA" id="ARBA00022553"/>
    </source>
</evidence>
<dbReference type="Gene3D" id="1.10.287.560">
    <property type="entry name" value="Histidine kinase CheA-like, homodimeric domain"/>
    <property type="match status" value="1"/>
</dbReference>
<dbReference type="PROSITE" id="PS50894">
    <property type="entry name" value="HPT"/>
    <property type="match status" value="2"/>
</dbReference>
<evidence type="ECO:0000259" key="12">
    <source>
        <dbReference type="PROSITE" id="PS50894"/>
    </source>
</evidence>
<dbReference type="Gene3D" id="3.30.565.10">
    <property type="entry name" value="Histidine kinase-like ATPase, C-terminal domain"/>
    <property type="match status" value="1"/>
</dbReference>
<dbReference type="InterPro" id="IPR004105">
    <property type="entry name" value="CheA-like_dim"/>
</dbReference>
<evidence type="ECO:0000256" key="6">
    <source>
        <dbReference type="PROSITE-ProRule" id="PRU00110"/>
    </source>
</evidence>
<feature type="compositionally biased region" description="Basic and acidic residues" evidence="8">
    <location>
        <begin position="147"/>
        <end position="156"/>
    </location>
</feature>
<feature type="modified residue" description="Phosphohistidine" evidence="6">
    <location>
        <position position="293"/>
    </location>
</feature>
<keyword evidence="4" id="KW-0808">Transferase</keyword>
<dbReference type="CDD" id="cd00731">
    <property type="entry name" value="CheA_reg"/>
    <property type="match status" value="1"/>
</dbReference>
<dbReference type="InterPro" id="IPR011006">
    <property type="entry name" value="CheY-like_superfamily"/>
</dbReference>
<dbReference type="EC" id="2.7.13.3" evidence="2"/>
<reference evidence="13 14" key="1">
    <citation type="submission" date="2018-01" db="EMBL/GenBank/DDBJ databases">
        <title>G. obscuriglobus.</title>
        <authorList>
            <person name="Franke J."/>
            <person name="Blomberg W."/>
            <person name="Selmecki A."/>
        </authorList>
    </citation>
    <scope>NUCLEOTIDE SEQUENCE [LARGE SCALE GENOMIC DNA]</scope>
    <source>
        <strain evidence="13 14">DSM 5831</strain>
    </source>
</reference>
<evidence type="ECO:0000256" key="5">
    <source>
        <dbReference type="ARBA" id="ARBA00022777"/>
    </source>
</evidence>
<feature type="domain" description="Histidine kinase" evidence="9">
    <location>
        <begin position="533"/>
        <end position="739"/>
    </location>
</feature>
<feature type="region of interest" description="Disordered" evidence="8">
    <location>
        <begin position="119"/>
        <end position="209"/>
    </location>
</feature>
<protein>
    <recommendedName>
        <fullName evidence="2">histidine kinase</fullName>
        <ecNumber evidence="2">2.7.13.3</ecNumber>
    </recommendedName>
</protein>
<dbReference type="FunFam" id="3.30.565.10:FF:000016">
    <property type="entry name" value="Chemotaxis protein CheA, putative"/>
    <property type="match status" value="1"/>
</dbReference>
<dbReference type="InterPro" id="IPR036061">
    <property type="entry name" value="CheW-like_dom_sf"/>
</dbReference>
<dbReference type="SUPFAM" id="SSF50341">
    <property type="entry name" value="CheW-like"/>
    <property type="match status" value="1"/>
</dbReference>
<dbReference type="InterPro" id="IPR036641">
    <property type="entry name" value="HPT_dom_sf"/>
</dbReference>
<feature type="domain" description="CheW-like" evidence="11">
    <location>
        <begin position="741"/>
        <end position="876"/>
    </location>
</feature>
<dbReference type="GO" id="GO:0005737">
    <property type="term" value="C:cytoplasm"/>
    <property type="evidence" value="ECO:0007669"/>
    <property type="project" value="InterPro"/>
</dbReference>
<dbReference type="Pfam" id="PF02518">
    <property type="entry name" value="HATPase_c"/>
    <property type="match status" value="1"/>
</dbReference>
<feature type="region of interest" description="Disordered" evidence="8">
    <location>
        <begin position="370"/>
        <end position="400"/>
    </location>
</feature>
<dbReference type="InterPro" id="IPR051315">
    <property type="entry name" value="Bact_Chemotaxis_CheA"/>
</dbReference>
<dbReference type="SUPFAM" id="SSF47384">
    <property type="entry name" value="Homodimeric domain of signal transducing histidine kinase"/>
    <property type="match status" value="1"/>
</dbReference>
<dbReference type="KEGG" id="gog:C1280_00555"/>
<feature type="modified residue" description="Phosphohistidine" evidence="6">
    <location>
        <position position="48"/>
    </location>
</feature>
<dbReference type="RefSeq" id="WP_109570723.1">
    <property type="nucleotide sequence ID" value="NZ_CP025958.1"/>
</dbReference>
<evidence type="ECO:0000256" key="1">
    <source>
        <dbReference type="ARBA" id="ARBA00000085"/>
    </source>
</evidence>
<feature type="compositionally biased region" description="Low complexity" evidence="8">
    <location>
        <begin position="195"/>
        <end position="209"/>
    </location>
</feature>
<dbReference type="OrthoDB" id="9803176at2"/>
<dbReference type="InterPro" id="IPR003594">
    <property type="entry name" value="HATPase_dom"/>
</dbReference>
<dbReference type="AlphaFoldDB" id="A0A2Z3GVI9"/>
<dbReference type="PROSITE" id="PS50109">
    <property type="entry name" value="HIS_KIN"/>
    <property type="match status" value="1"/>
</dbReference>
<feature type="domain" description="HPt" evidence="12">
    <location>
        <begin position="1"/>
        <end position="105"/>
    </location>
</feature>
<dbReference type="GO" id="GO:0000155">
    <property type="term" value="F:phosphorelay sensor kinase activity"/>
    <property type="evidence" value="ECO:0007669"/>
    <property type="project" value="InterPro"/>
</dbReference>
<feature type="domain" description="HPt" evidence="12">
    <location>
        <begin position="246"/>
        <end position="350"/>
    </location>
</feature>
<name>A0A2Z3GVI9_9BACT</name>
<dbReference type="PANTHER" id="PTHR43395:SF1">
    <property type="entry name" value="CHEMOTAXIS PROTEIN CHEA"/>
    <property type="match status" value="1"/>
</dbReference>
<evidence type="ECO:0000313" key="14">
    <source>
        <dbReference type="Proteomes" id="UP000245802"/>
    </source>
</evidence>
<comment type="catalytic activity">
    <reaction evidence="1">
        <text>ATP + protein L-histidine = ADP + protein N-phospho-L-histidine.</text>
        <dbReference type="EC" id="2.7.13.3"/>
    </reaction>
</comment>
<dbReference type="PRINTS" id="PR00344">
    <property type="entry name" value="BCTRLSENSOR"/>
</dbReference>
<dbReference type="InterPro" id="IPR036890">
    <property type="entry name" value="HATPase_C_sf"/>
</dbReference>
<dbReference type="SMART" id="SM00260">
    <property type="entry name" value="CheW"/>
    <property type="match status" value="1"/>
</dbReference>
<dbReference type="PROSITE" id="PS50851">
    <property type="entry name" value="CHEW"/>
    <property type="match status" value="1"/>
</dbReference>
<dbReference type="PROSITE" id="PS50110">
    <property type="entry name" value="RESPONSE_REGULATORY"/>
    <property type="match status" value="1"/>
</dbReference>
<dbReference type="SUPFAM" id="SSF55874">
    <property type="entry name" value="ATPase domain of HSP90 chaperone/DNA topoisomerase II/histidine kinase"/>
    <property type="match status" value="1"/>
</dbReference>
<dbReference type="Gene3D" id="2.30.30.40">
    <property type="entry name" value="SH3 Domains"/>
    <property type="match status" value="1"/>
</dbReference>
<dbReference type="InterPro" id="IPR001789">
    <property type="entry name" value="Sig_transdc_resp-reg_receiver"/>
</dbReference>
<dbReference type="SUPFAM" id="SSF52172">
    <property type="entry name" value="CheY-like"/>
    <property type="match status" value="1"/>
</dbReference>
<dbReference type="SMART" id="SM00387">
    <property type="entry name" value="HATPase_c"/>
    <property type="match status" value="1"/>
</dbReference>
<keyword evidence="14" id="KW-1185">Reference proteome</keyword>
<feature type="domain" description="Response regulatory" evidence="10">
    <location>
        <begin position="897"/>
        <end position="1015"/>
    </location>
</feature>
<dbReference type="Gene3D" id="1.20.120.160">
    <property type="entry name" value="HPT domain"/>
    <property type="match status" value="2"/>
</dbReference>
<dbReference type="CDD" id="cd00088">
    <property type="entry name" value="HPT"/>
    <property type="match status" value="2"/>
</dbReference>
<evidence type="ECO:0000259" key="11">
    <source>
        <dbReference type="PROSITE" id="PS50851"/>
    </source>
</evidence>
<evidence type="ECO:0000313" key="13">
    <source>
        <dbReference type="EMBL" id="AWM35657.1"/>
    </source>
</evidence>
<evidence type="ECO:0000256" key="4">
    <source>
        <dbReference type="ARBA" id="ARBA00022679"/>
    </source>
</evidence>
<dbReference type="InterPro" id="IPR008207">
    <property type="entry name" value="Sig_transdc_His_kin_Hpt_dom"/>
</dbReference>
<dbReference type="Proteomes" id="UP000245802">
    <property type="component" value="Chromosome"/>
</dbReference>
<gene>
    <name evidence="13" type="ORF">C1280_00555</name>
</gene>
<evidence type="ECO:0000256" key="7">
    <source>
        <dbReference type="PROSITE-ProRule" id="PRU00169"/>
    </source>
</evidence>
<dbReference type="InterPro" id="IPR004358">
    <property type="entry name" value="Sig_transdc_His_kin-like_C"/>
</dbReference>
<dbReference type="InterPro" id="IPR037006">
    <property type="entry name" value="CheA-like_homodim_sf"/>
</dbReference>
<keyword evidence="3 7" id="KW-0597">Phosphoprotein</keyword>
<dbReference type="Pfam" id="PF01584">
    <property type="entry name" value="CheW"/>
    <property type="match status" value="1"/>
</dbReference>
<dbReference type="Pfam" id="PF02895">
    <property type="entry name" value="H-kinase_dim"/>
    <property type="match status" value="1"/>
</dbReference>
<dbReference type="InterPro" id="IPR002545">
    <property type="entry name" value="CheW-lke_dom"/>
</dbReference>
<feature type="modified residue" description="4-aspartylphosphate" evidence="7">
    <location>
        <position position="948"/>
    </location>
</feature>
<proteinExistence type="predicted"/>
<dbReference type="SMART" id="SM00073">
    <property type="entry name" value="HPT"/>
    <property type="match status" value="2"/>
</dbReference>
<evidence type="ECO:0000256" key="8">
    <source>
        <dbReference type="SAM" id="MobiDB-lite"/>
    </source>
</evidence>
<dbReference type="SUPFAM" id="SSF47226">
    <property type="entry name" value="Histidine-containing phosphotransfer domain, HPT domain"/>
    <property type="match status" value="2"/>
</dbReference>
<dbReference type="SMART" id="SM00448">
    <property type="entry name" value="REC"/>
    <property type="match status" value="1"/>
</dbReference>
<dbReference type="InterPro" id="IPR005467">
    <property type="entry name" value="His_kinase_dom"/>
</dbReference>
<evidence type="ECO:0000259" key="10">
    <source>
        <dbReference type="PROSITE" id="PS50110"/>
    </source>
</evidence>
<dbReference type="GO" id="GO:0005524">
    <property type="term" value="F:ATP binding"/>
    <property type="evidence" value="ECO:0007669"/>
    <property type="project" value="UniProtKB-KW"/>
</dbReference>
<dbReference type="GO" id="GO:0006935">
    <property type="term" value="P:chemotaxis"/>
    <property type="evidence" value="ECO:0007669"/>
    <property type="project" value="UniProtKB-KW"/>
</dbReference>
<accession>A0A2Z3GVI9</accession>
<dbReference type="Gene3D" id="3.40.50.2300">
    <property type="match status" value="1"/>
</dbReference>